<evidence type="ECO:0000313" key="3">
    <source>
        <dbReference type="EMBL" id="AQG79059.1"/>
    </source>
</evidence>
<dbReference type="Pfam" id="PF00805">
    <property type="entry name" value="Pentapeptide"/>
    <property type="match status" value="1"/>
</dbReference>
<keyword evidence="1" id="KW-0677">Repeat</keyword>
<keyword evidence="4" id="KW-1185">Reference proteome</keyword>
<reference evidence="3 4" key="1">
    <citation type="submission" date="2016-01" db="EMBL/GenBank/DDBJ databases">
        <authorList>
            <person name="Oliw E.H."/>
        </authorList>
    </citation>
    <scope>NUCLEOTIDE SEQUENCE [LARGE SCALE GENOMIC DNA]</scope>
    <source>
        <strain evidence="3 4">DY10</strain>
    </source>
</reference>
<evidence type="ECO:0000256" key="1">
    <source>
        <dbReference type="ARBA" id="ARBA00022737"/>
    </source>
</evidence>
<dbReference type="Gene3D" id="2.160.20.80">
    <property type="entry name" value="E3 ubiquitin-protein ligase SopA"/>
    <property type="match status" value="2"/>
</dbReference>
<dbReference type="RefSeq" id="WP_077130506.1">
    <property type="nucleotide sequence ID" value="NZ_CP014263.1"/>
</dbReference>
<dbReference type="PROSITE" id="PS50943">
    <property type="entry name" value="HTH_CROC1"/>
    <property type="match status" value="1"/>
</dbReference>
<dbReference type="SUPFAM" id="SSF141571">
    <property type="entry name" value="Pentapeptide repeat-like"/>
    <property type="match status" value="2"/>
</dbReference>
<evidence type="ECO:0000313" key="4">
    <source>
        <dbReference type="Proteomes" id="UP000187941"/>
    </source>
</evidence>
<dbReference type="EMBL" id="CP014263">
    <property type="protein sequence ID" value="AQG79059.1"/>
    <property type="molecule type" value="Genomic_DNA"/>
</dbReference>
<protein>
    <submittedName>
        <fullName evidence="3">DNA-binding protein</fullName>
    </submittedName>
</protein>
<keyword evidence="3" id="KW-0238">DNA-binding</keyword>
<dbReference type="GO" id="GO:0003677">
    <property type="term" value="F:DNA binding"/>
    <property type="evidence" value="ECO:0007669"/>
    <property type="project" value="UniProtKB-KW"/>
</dbReference>
<dbReference type="SMART" id="SM00530">
    <property type="entry name" value="HTH_XRE"/>
    <property type="match status" value="1"/>
</dbReference>
<dbReference type="Pfam" id="PF13599">
    <property type="entry name" value="Pentapeptide_4"/>
    <property type="match status" value="1"/>
</dbReference>
<dbReference type="Gene3D" id="1.10.260.40">
    <property type="entry name" value="lambda repressor-like DNA-binding domains"/>
    <property type="match status" value="1"/>
</dbReference>
<dbReference type="Pfam" id="PF01381">
    <property type="entry name" value="HTH_3"/>
    <property type="match status" value="1"/>
</dbReference>
<dbReference type="Proteomes" id="UP000187941">
    <property type="component" value="Chromosome"/>
</dbReference>
<dbReference type="InterPro" id="IPR001387">
    <property type="entry name" value="Cro/C1-type_HTH"/>
</dbReference>
<sequence>MMNTKIIGERIAEARKKLNLSQAQLGEQVFLSAQAVGKWERGESVPDIITLNRLAEILGVDLNYFSAATEPASTETAPVILSGNYPNELPSGGEKKKGSWNMSGGNWVDADFSGLKNLHEKFSGSNIQRCQFIGSDLSGLSLKGNNVDGCDFSDSDISSSQIQGSNLAKNQFRNCLLNQAKFSGSYVEGCNLSGATLCETEFSKSYLSNCDFTGCDFTGMVIKSGGFEKNIADAAVWNRTSFIDTHIADIIFGGTLDDCSFENCSFTKVTFQNATLRSTFFKNNLRLKRVQFIDCQVDRLTYEFLKAGKAELSGVTLVAS</sequence>
<dbReference type="CDD" id="cd00093">
    <property type="entry name" value="HTH_XRE"/>
    <property type="match status" value="1"/>
</dbReference>
<dbReference type="PANTHER" id="PTHR47485:SF1">
    <property type="entry name" value="THYLAKOID LUMENAL 17.4 KDA PROTEIN, CHLOROPLASTIC"/>
    <property type="match status" value="1"/>
</dbReference>
<dbReference type="OrthoDB" id="9812495at2"/>
<organism evidence="3 4">
    <name type="scientific">Spirosoma montaniterrae</name>
    <dbReference type="NCBI Taxonomy" id="1178516"/>
    <lineage>
        <taxon>Bacteria</taxon>
        <taxon>Pseudomonadati</taxon>
        <taxon>Bacteroidota</taxon>
        <taxon>Cytophagia</taxon>
        <taxon>Cytophagales</taxon>
        <taxon>Cytophagaceae</taxon>
        <taxon>Spirosoma</taxon>
    </lineage>
</organism>
<accession>A0A1P9WUM0</accession>
<proteinExistence type="predicted"/>
<gene>
    <name evidence="3" type="ORF">AWR27_06810</name>
</gene>
<dbReference type="AlphaFoldDB" id="A0A1P9WUM0"/>
<feature type="domain" description="HTH cro/C1-type" evidence="2">
    <location>
        <begin position="11"/>
        <end position="65"/>
    </location>
</feature>
<dbReference type="PANTHER" id="PTHR47485">
    <property type="entry name" value="THYLAKOID LUMENAL 17.4 KDA PROTEIN, CHLOROPLASTIC"/>
    <property type="match status" value="1"/>
</dbReference>
<dbReference type="InterPro" id="IPR001646">
    <property type="entry name" value="5peptide_repeat"/>
</dbReference>
<evidence type="ECO:0000259" key="2">
    <source>
        <dbReference type="PROSITE" id="PS50943"/>
    </source>
</evidence>
<dbReference type="InterPro" id="IPR010982">
    <property type="entry name" value="Lambda_DNA-bd_dom_sf"/>
</dbReference>
<dbReference type="SUPFAM" id="SSF47413">
    <property type="entry name" value="lambda repressor-like DNA-binding domains"/>
    <property type="match status" value="1"/>
</dbReference>
<dbReference type="KEGG" id="smon:AWR27_06810"/>
<name>A0A1P9WUM0_9BACT</name>